<reference evidence="1" key="1">
    <citation type="submission" date="2020-11" db="EMBL/GenBank/DDBJ databases">
        <authorList>
            <consortium name="DOE Joint Genome Institute"/>
            <person name="Ahrendt S."/>
            <person name="Riley R."/>
            <person name="Andreopoulos W."/>
            <person name="Labutti K."/>
            <person name="Pangilinan J."/>
            <person name="Ruiz-Duenas F.J."/>
            <person name="Barrasa J.M."/>
            <person name="Sanchez-Garcia M."/>
            <person name="Camarero S."/>
            <person name="Miyauchi S."/>
            <person name="Serrano A."/>
            <person name="Linde D."/>
            <person name="Babiker R."/>
            <person name="Drula E."/>
            <person name="Ayuso-Fernandez I."/>
            <person name="Pacheco R."/>
            <person name="Padilla G."/>
            <person name="Ferreira P."/>
            <person name="Barriuso J."/>
            <person name="Kellner H."/>
            <person name="Castanera R."/>
            <person name="Alfaro M."/>
            <person name="Ramirez L."/>
            <person name="Pisabarro A.G."/>
            <person name="Kuo A."/>
            <person name="Tritt A."/>
            <person name="Lipzen A."/>
            <person name="He G."/>
            <person name="Yan M."/>
            <person name="Ng V."/>
            <person name="Cullen D."/>
            <person name="Martin F."/>
            <person name="Rosso M.-N."/>
            <person name="Henrissat B."/>
            <person name="Hibbett D."/>
            <person name="Martinez A.T."/>
            <person name="Grigoriev I.V."/>
        </authorList>
    </citation>
    <scope>NUCLEOTIDE SEQUENCE</scope>
    <source>
        <strain evidence="1">AH 40177</strain>
    </source>
</reference>
<dbReference type="AlphaFoldDB" id="A0A9P5P604"/>
<dbReference type="Proteomes" id="UP000772434">
    <property type="component" value="Unassembled WGS sequence"/>
</dbReference>
<organism evidence="1 2">
    <name type="scientific">Rhodocollybia butyracea</name>
    <dbReference type="NCBI Taxonomy" id="206335"/>
    <lineage>
        <taxon>Eukaryota</taxon>
        <taxon>Fungi</taxon>
        <taxon>Dikarya</taxon>
        <taxon>Basidiomycota</taxon>
        <taxon>Agaricomycotina</taxon>
        <taxon>Agaricomycetes</taxon>
        <taxon>Agaricomycetidae</taxon>
        <taxon>Agaricales</taxon>
        <taxon>Marasmiineae</taxon>
        <taxon>Omphalotaceae</taxon>
        <taxon>Rhodocollybia</taxon>
    </lineage>
</organism>
<dbReference type="EMBL" id="JADNRY010000450">
    <property type="protein sequence ID" value="KAF9052565.1"/>
    <property type="molecule type" value="Genomic_DNA"/>
</dbReference>
<evidence type="ECO:0000313" key="1">
    <source>
        <dbReference type="EMBL" id="KAF9052565.1"/>
    </source>
</evidence>
<keyword evidence="2" id="KW-1185">Reference proteome</keyword>
<protein>
    <submittedName>
        <fullName evidence="1">Uncharacterized protein</fullName>
    </submittedName>
</protein>
<gene>
    <name evidence="1" type="ORF">BDP27DRAFT_1345304</name>
</gene>
<evidence type="ECO:0000313" key="2">
    <source>
        <dbReference type="Proteomes" id="UP000772434"/>
    </source>
</evidence>
<name>A0A9P5P604_9AGAR</name>
<proteinExistence type="predicted"/>
<comment type="caution">
    <text evidence="1">The sequence shown here is derived from an EMBL/GenBank/DDBJ whole genome shotgun (WGS) entry which is preliminary data.</text>
</comment>
<sequence>MLGNWGPKASWCGLRHVRIGFINSHFNVNSHRHITSKFARQPSFRSSAPSRSNLRPSSGFSLYKPHNTALLYHVGAQEYATFRGSTINWRKRRRKILWGGIGAIGYYIYYELSLRWPGYDLLVLDEDHFPRIDWDSPLESMSYFRALDLVCFRYQILQQLTVTFSQQERETKEKIFRSIDVFVVLPREELDRIVAERMDYLQREEIDSLVSTLVRSQCQMYEIMKEAAHQVHGLLLEHPPQWKPRTLGYDLHKIAMVVLEANNTLLRLALENGTCEIVTKIHTFLRNLDNEQASNAIKTGNEEYRN</sequence>
<accession>A0A9P5P604</accession>